<dbReference type="Proteomes" id="UP000182932">
    <property type="component" value="Unassembled WGS sequence"/>
</dbReference>
<evidence type="ECO:0000313" key="2">
    <source>
        <dbReference type="Proteomes" id="UP000182932"/>
    </source>
</evidence>
<comment type="caution">
    <text evidence="1">The sequence shown here is derived from an EMBL/GenBank/DDBJ whole genome shotgun (WGS) entry which is preliminary data.</text>
</comment>
<reference evidence="1 2" key="1">
    <citation type="submission" date="2016-10" db="EMBL/GenBank/DDBJ databases">
        <authorList>
            <person name="Varghese N."/>
            <person name="Submissions S."/>
        </authorList>
    </citation>
    <scope>NUCLEOTIDE SEQUENCE [LARGE SCALE GENOMIC DNA]</scope>
    <source>
        <strain evidence="1 2">FF3</strain>
    </source>
</reference>
<dbReference type="AlphaFoldDB" id="A0A975WDF5"/>
<sequence>MTQRCITVFYASACNGGSIDLPLKGAAEFHGSAPPETVQN</sequence>
<gene>
    <name evidence="1" type="ORF">SAMN04487940_11826</name>
</gene>
<keyword evidence="2" id="KW-1185">Reference proteome</keyword>
<dbReference type="GeneID" id="80821537"/>
<accession>A0A975WDF5</accession>
<organism evidence="1 2">
    <name type="scientific">Marinovum algicola</name>
    <dbReference type="NCBI Taxonomy" id="42444"/>
    <lineage>
        <taxon>Bacteria</taxon>
        <taxon>Pseudomonadati</taxon>
        <taxon>Pseudomonadota</taxon>
        <taxon>Alphaproteobacteria</taxon>
        <taxon>Rhodobacterales</taxon>
        <taxon>Roseobacteraceae</taxon>
        <taxon>Marinovum</taxon>
    </lineage>
</organism>
<proteinExistence type="predicted"/>
<protein>
    <submittedName>
        <fullName evidence="1">Uncharacterized protein</fullName>
    </submittedName>
</protein>
<evidence type="ECO:0000313" key="1">
    <source>
        <dbReference type="EMBL" id="SEK00891.1"/>
    </source>
</evidence>
<dbReference type="RefSeq" id="WP_275937324.1">
    <property type="nucleotide sequence ID" value="NZ_FNYY01000018.1"/>
</dbReference>
<name>A0A975WDF5_9RHOB</name>
<dbReference type="EMBL" id="FNYY01000018">
    <property type="protein sequence ID" value="SEK00891.1"/>
    <property type="molecule type" value="Genomic_DNA"/>
</dbReference>